<dbReference type="EMBL" id="LR787816">
    <property type="protein sequence ID" value="CAB3263678.1"/>
    <property type="molecule type" value="mRNA"/>
</dbReference>
<dbReference type="InterPro" id="IPR001227">
    <property type="entry name" value="Ac_transferase_dom_sf"/>
</dbReference>
<sequence>MSWTRKLGTLRLKNLQTLLMTRTTSGDSSQNVADLLQDMQATEQNKKEKTDPDTTTVLLFAGQGSQKVGMADSFLQYPNVKTMFNAASDILKYDLLSLCQHGPKSELDLTVHCQPALLVTSLAAVEHLQETDPNVLEHCKACAGYSVGEYAALVFSGAISFEDAVALINVRAKAMQNACNAVSSEMVTAIGSASSKFRAACKTARDHIQEKFLIEKPVCHVSANLCTNTVTIAGHTEAINYLKEHHNEFEIRKIIPIPVSGAFHTNLMKPVSKKLELALKNVHIEEPLIKVYSNYTGKVFKSPQEIQRSLPLQVVRPVLWEQTMHAMFTRSGKINMPQVHDAGPGSQLGSLLRKCNGKAFLNYCPVNDYSK</sequence>
<dbReference type="Gene3D" id="3.40.366.10">
    <property type="entry name" value="Malonyl-Coenzyme A Acyl Carrier Protein, domain 2"/>
    <property type="match status" value="1"/>
</dbReference>
<feature type="domain" description="Malonyl-CoA:ACP transacylase (MAT)" evidence="1">
    <location>
        <begin position="59"/>
        <end position="355"/>
    </location>
</feature>
<dbReference type="InterPro" id="IPR052760">
    <property type="entry name" value="Mitochondrial_malonyltrans"/>
</dbReference>
<reference evidence="2" key="1">
    <citation type="submission" date="2020-04" db="EMBL/GenBank/DDBJ databases">
        <authorList>
            <person name="Neveu A P."/>
        </authorList>
    </citation>
    <scope>NUCLEOTIDE SEQUENCE</scope>
    <source>
        <tissue evidence="2">Whole embryo</tissue>
    </source>
</reference>
<dbReference type="GO" id="GO:0016740">
    <property type="term" value="F:transferase activity"/>
    <property type="evidence" value="ECO:0007669"/>
    <property type="project" value="InterPro"/>
</dbReference>
<evidence type="ECO:0000259" key="1">
    <source>
        <dbReference type="SMART" id="SM00827"/>
    </source>
</evidence>
<gene>
    <name evidence="2" type="primary">Mcat</name>
</gene>
<dbReference type="SUPFAM" id="SSF52151">
    <property type="entry name" value="FabD/lysophospholipase-like"/>
    <property type="match status" value="1"/>
</dbReference>
<proteinExistence type="evidence at transcript level"/>
<accession>A0A6F9DL20</accession>
<dbReference type="SMART" id="SM00827">
    <property type="entry name" value="PKS_AT"/>
    <property type="match status" value="1"/>
</dbReference>
<name>A0A6F9DL20_9ASCI</name>
<dbReference type="Gene3D" id="3.30.70.250">
    <property type="entry name" value="Malonyl-CoA ACP transacylase, ACP-binding"/>
    <property type="match status" value="1"/>
</dbReference>
<dbReference type="AlphaFoldDB" id="A0A6F9DL20"/>
<dbReference type="InterPro" id="IPR016035">
    <property type="entry name" value="Acyl_Trfase/lysoPLipase"/>
</dbReference>
<protein>
    <submittedName>
        <fullName evidence="2">Malonyl-CoA-acyl carrier protein transacylase, mitochondrial</fullName>
    </submittedName>
</protein>
<organism evidence="2">
    <name type="scientific">Phallusia mammillata</name>
    <dbReference type="NCBI Taxonomy" id="59560"/>
    <lineage>
        <taxon>Eukaryota</taxon>
        <taxon>Metazoa</taxon>
        <taxon>Chordata</taxon>
        <taxon>Tunicata</taxon>
        <taxon>Ascidiacea</taxon>
        <taxon>Phlebobranchia</taxon>
        <taxon>Ascidiidae</taxon>
        <taxon>Phallusia</taxon>
    </lineage>
</organism>
<dbReference type="PANTHER" id="PTHR47170">
    <property type="entry name" value="MALONYL-COA ACP TRANSACYLASE, ACP-BINDING"/>
    <property type="match status" value="1"/>
</dbReference>
<dbReference type="Pfam" id="PF00698">
    <property type="entry name" value="Acyl_transf_1"/>
    <property type="match status" value="1"/>
</dbReference>
<evidence type="ECO:0000313" key="2">
    <source>
        <dbReference type="EMBL" id="CAB3263678.1"/>
    </source>
</evidence>
<dbReference type="PANTHER" id="PTHR47170:SF2">
    <property type="entry name" value="MALONYL-COA:ACP TRANSACYLASE (MAT) DOMAIN-CONTAINING PROTEIN"/>
    <property type="match status" value="1"/>
</dbReference>
<dbReference type="InterPro" id="IPR014043">
    <property type="entry name" value="Acyl_transferase_dom"/>
</dbReference>